<reference evidence="1" key="1">
    <citation type="submission" date="2021-01" db="EMBL/GenBank/DDBJ databases">
        <title>Adiantum capillus-veneris genome.</title>
        <authorList>
            <person name="Fang Y."/>
            <person name="Liao Q."/>
        </authorList>
    </citation>
    <scope>NUCLEOTIDE SEQUENCE</scope>
    <source>
        <strain evidence="1">H3</strain>
        <tissue evidence="1">Leaf</tissue>
    </source>
</reference>
<name>A0A9D4V3V7_ADICA</name>
<dbReference type="EMBL" id="JABFUD020000006">
    <property type="protein sequence ID" value="KAI5078768.1"/>
    <property type="molecule type" value="Genomic_DNA"/>
</dbReference>
<accession>A0A9D4V3V7</accession>
<evidence type="ECO:0000313" key="1">
    <source>
        <dbReference type="EMBL" id="KAI5078768.1"/>
    </source>
</evidence>
<protein>
    <submittedName>
        <fullName evidence="1">Uncharacterized protein</fullName>
    </submittedName>
</protein>
<dbReference type="Proteomes" id="UP000886520">
    <property type="component" value="Chromosome 6"/>
</dbReference>
<comment type="caution">
    <text evidence="1">The sequence shown here is derived from an EMBL/GenBank/DDBJ whole genome shotgun (WGS) entry which is preliminary data.</text>
</comment>
<dbReference type="AlphaFoldDB" id="A0A9D4V3V7"/>
<gene>
    <name evidence="1" type="ORF">GOP47_0006439</name>
</gene>
<evidence type="ECO:0000313" key="2">
    <source>
        <dbReference type="Proteomes" id="UP000886520"/>
    </source>
</evidence>
<sequence length="118" mass="13382">MLCTNHRALLRCCSQQREKEESVVGVSHAAPSDLLVLVRSLQPSSLSLRAYQAHYKSFGFQLWVGLSVFTLAAHHLPQSLGNYCPGRRMTKQGLEVEEDSKIFITFFFKNPYGFLFVT</sequence>
<organism evidence="1 2">
    <name type="scientific">Adiantum capillus-veneris</name>
    <name type="common">Maidenhair fern</name>
    <dbReference type="NCBI Taxonomy" id="13818"/>
    <lineage>
        <taxon>Eukaryota</taxon>
        <taxon>Viridiplantae</taxon>
        <taxon>Streptophyta</taxon>
        <taxon>Embryophyta</taxon>
        <taxon>Tracheophyta</taxon>
        <taxon>Polypodiopsida</taxon>
        <taxon>Polypodiidae</taxon>
        <taxon>Polypodiales</taxon>
        <taxon>Pteridineae</taxon>
        <taxon>Pteridaceae</taxon>
        <taxon>Vittarioideae</taxon>
        <taxon>Adiantum</taxon>
    </lineage>
</organism>
<proteinExistence type="predicted"/>
<keyword evidence="2" id="KW-1185">Reference proteome</keyword>